<dbReference type="PROSITE" id="PS50995">
    <property type="entry name" value="HTH_MARR_2"/>
    <property type="match status" value="1"/>
</dbReference>
<dbReference type="SMART" id="SM00347">
    <property type="entry name" value="HTH_MARR"/>
    <property type="match status" value="1"/>
</dbReference>
<evidence type="ECO:0000313" key="5">
    <source>
        <dbReference type="EMBL" id="HIW81084.1"/>
    </source>
</evidence>
<dbReference type="EMBL" id="DXGH01000033">
    <property type="protein sequence ID" value="HIW81084.1"/>
    <property type="molecule type" value="Genomic_DNA"/>
</dbReference>
<dbReference type="PANTHER" id="PTHR42756:SF1">
    <property type="entry name" value="TRANSCRIPTIONAL REPRESSOR OF EMRAB OPERON"/>
    <property type="match status" value="1"/>
</dbReference>
<gene>
    <name evidence="5" type="ORF">H9742_06055</name>
</gene>
<dbReference type="InterPro" id="IPR036390">
    <property type="entry name" value="WH_DNA-bd_sf"/>
</dbReference>
<dbReference type="GO" id="GO:0003700">
    <property type="term" value="F:DNA-binding transcription factor activity"/>
    <property type="evidence" value="ECO:0007669"/>
    <property type="project" value="InterPro"/>
</dbReference>
<reference evidence="5" key="2">
    <citation type="submission" date="2021-04" db="EMBL/GenBank/DDBJ databases">
        <authorList>
            <person name="Gilroy R."/>
        </authorList>
    </citation>
    <scope>NUCLEOTIDE SEQUENCE</scope>
    <source>
        <strain evidence="5">CHK195-6426</strain>
    </source>
</reference>
<dbReference type="SUPFAM" id="SSF46785">
    <property type="entry name" value="Winged helix' DNA-binding domain"/>
    <property type="match status" value="1"/>
</dbReference>
<keyword evidence="1" id="KW-0805">Transcription regulation</keyword>
<evidence type="ECO:0000313" key="6">
    <source>
        <dbReference type="Proteomes" id="UP000824265"/>
    </source>
</evidence>
<feature type="domain" description="HTH marR-type" evidence="4">
    <location>
        <begin position="1"/>
        <end position="133"/>
    </location>
</feature>
<comment type="caution">
    <text evidence="5">The sequence shown here is derived from an EMBL/GenBank/DDBJ whole genome shotgun (WGS) entry which is preliminary data.</text>
</comment>
<dbReference type="InterPro" id="IPR036388">
    <property type="entry name" value="WH-like_DNA-bd_sf"/>
</dbReference>
<sequence>MHYLHATEYTHLSGEINSLYHEMAVKMGLSDSVMNILYVICEKKDRCLQSEISKLTGISRQTINSAIRNLKKDGIVYLEQGHGRNTIVCLTEKGKKISEEKILPIFEIENKIWNEWTAEEQQQYLMLTQKYRDALQKNINLFFHTAPSLKE</sequence>
<evidence type="ECO:0000256" key="1">
    <source>
        <dbReference type="ARBA" id="ARBA00023015"/>
    </source>
</evidence>
<dbReference type="Pfam" id="PF12802">
    <property type="entry name" value="MarR_2"/>
    <property type="match status" value="1"/>
</dbReference>
<organism evidence="5 6">
    <name type="scientific">Candidatus Acetatifactor stercoripullorum</name>
    <dbReference type="NCBI Taxonomy" id="2838414"/>
    <lineage>
        <taxon>Bacteria</taxon>
        <taxon>Bacillati</taxon>
        <taxon>Bacillota</taxon>
        <taxon>Clostridia</taxon>
        <taxon>Lachnospirales</taxon>
        <taxon>Lachnospiraceae</taxon>
        <taxon>Acetatifactor</taxon>
    </lineage>
</organism>
<evidence type="ECO:0000256" key="2">
    <source>
        <dbReference type="ARBA" id="ARBA00023125"/>
    </source>
</evidence>
<dbReference type="AlphaFoldDB" id="A0A9D1R536"/>
<reference evidence="5" key="1">
    <citation type="journal article" date="2021" name="PeerJ">
        <title>Extensive microbial diversity within the chicken gut microbiome revealed by metagenomics and culture.</title>
        <authorList>
            <person name="Gilroy R."/>
            <person name="Ravi A."/>
            <person name="Getino M."/>
            <person name="Pursley I."/>
            <person name="Horton D.L."/>
            <person name="Alikhan N.F."/>
            <person name="Baker D."/>
            <person name="Gharbi K."/>
            <person name="Hall N."/>
            <person name="Watson M."/>
            <person name="Adriaenssens E.M."/>
            <person name="Foster-Nyarko E."/>
            <person name="Jarju S."/>
            <person name="Secka A."/>
            <person name="Antonio M."/>
            <person name="Oren A."/>
            <person name="Chaudhuri R.R."/>
            <person name="La Ragione R."/>
            <person name="Hildebrand F."/>
            <person name="Pallen M.J."/>
        </authorList>
    </citation>
    <scope>NUCLEOTIDE SEQUENCE</scope>
    <source>
        <strain evidence="5">CHK195-6426</strain>
    </source>
</reference>
<protein>
    <submittedName>
        <fullName evidence="5">Winged helix-turn-helix transcriptional regulator</fullName>
    </submittedName>
</protein>
<dbReference type="Gene3D" id="1.10.10.10">
    <property type="entry name" value="Winged helix-like DNA-binding domain superfamily/Winged helix DNA-binding domain"/>
    <property type="match status" value="1"/>
</dbReference>
<evidence type="ECO:0000259" key="4">
    <source>
        <dbReference type="PROSITE" id="PS50995"/>
    </source>
</evidence>
<proteinExistence type="predicted"/>
<dbReference type="GO" id="GO:0003677">
    <property type="term" value="F:DNA binding"/>
    <property type="evidence" value="ECO:0007669"/>
    <property type="project" value="UniProtKB-KW"/>
</dbReference>
<accession>A0A9D1R536</accession>
<keyword evidence="3" id="KW-0804">Transcription</keyword>
<name>A0A9D1R536_9FIRM</name>
<dbReference type="Proteomes" id="UP000824265">
    <property type="component" value="Unassembled WGS sequence"/>
</dbReference>
<evidence type="ECO:0000256" key="3">
    <source>
        <dbReference type="ARBA" id="ARBA00023163"/>
    </source>
</evidence>
<dbReference type="PANTHER" id="PTHR42756">
    <property type="entry name" value="TRANSCRIPTIONAL REGULATOR, MARR"/>
    <property type="match status" value="1"/>
</dbReference>
<dbReference type="InterPro" id="IPR000835">
    <property type="entry name" value="HTH_MarR-typ"/>
</dbReference>
<keyword evidence="2" id="KW-0238">DNA-binding</keyword>